<organism evidence="1 2">
    <name type="scientific">Streptomyces ehimensis</name>
    <dbReference type="NCBI Taxonomy" id="68195"/>
    <lineage>
        <taxon>Bacteria</taxon>
        <taxon>Bacillati</taxon>
        <taxon>Actinomycetota</taxon>
        <taxon>Actinomycetes</taxon>
        <taxon>Kitasatosporales</taxon>
        <taxon>Streptomycetaceae</taxon>
        <taxon>Streptomyces</taxon>
    </lineage>
</organism>
<comment type="caution">
    <text evidence="1">The sequence shown here is derived from an EMBL/GenBank/DDBJ whole genome shotgun (WGS) entry which is preliminary data.</text>
</comment>
<accession>A0ABV9BVP5</accession>
<dbReference type="EMBL" id="JBHSFS010000033">
    <property type="protein sequence ID" value="MFC4518129.1"/>
    <property type="molecule type" value="Genomic_DNA"/>
</dbReference>
<reference evidence="2" key="1">
    <citation type="journal article" date="2019" name="Int. J. Syst. Evol. Microbiol.">
        <title>The Global Catalogue of Microorganisms (GCM) 10K type strain sequencing project: providing services to taxonomists for standard genome sequencing and annotation.</title>
        <authorList>
            <consortium name="The Broad Institute Genomics Platform"/>
            <consortium name="The Broad Institute Genome Sequencing Center for Infectious Disease"/>
            <person name="Wu L."/>
            <person name="Ma J."/>
        </authorList>
    </citation>
    <scope>NUCLEOTIDE SEQUENCE [LARGE SCALE GENOMIC DNA]</scope>
    <source>
        <strain evidence="2">CECT 8064</strain>
    </source>
</reference>
<name>A0ABV9BVP5_9ACTN</name>
<keyword evidence="2" id="KW-1185">Reference proteome</keyword>
<protein>
    <submittedName>
        <fullName evidence="1">Uncharacterized protein</fullName>
    </submittedName>
</protein>
<sequence>MDAPVCSHRRAAAAHSVLAAVAPLAAQLRRVVAYTSMASRWDHPGRTLALSGLDPGLARRRGVLLDRLGQLRETAQGSRYFLVTSGGG</sequence>
<dbReference type="Proteomes" id="UP001595990">
    <property type="component" value="Unassembled WGS sequence"/>
</dbReference>
<dbReference type="RefSeq" id="WP_358219483.1">
    <property type="nucleotide sequence ID" value="NZ_JBHSFS010000033.1"/>
</dbReference>
<proteinExistence type="predicted"/>
<evidence type="ECO:0000313" key="2">
    <source>
        <dbReference type="Proteomes" id="UP001595990"/>
    </source>
</evidence>
<gene>
    <name evidence="1" type="ORF">ACFPEN_35300</name>
</gene>
<evidence type="ECO:0000313" key="1">
    <source>
        <dbReference type="EMBL" id="MFC4518129.1"/>
    </source>
</evidence>